<evidence type="ECO:0000256" key="1">
    <source>
        <dbReference type="SAM" id="MobiDB-lite"/>
    </source>
</evidence>
<gene>
    <name evidence="3" type="ORF">HK414_09825</name>
</gene>
<protein>
    <submittedName>
        <fullName evidence="3">Uncharacterized protein</fullName>
    </submittedName>
</protein>
<organism evidence="3 4">
    <name type="scientific">Ramlibacter terrae</name>
    <dbReference type="NCBI Taxonomy" id="2732511"/>
    <lineage>
        <taxon>Bacteria</taxon>
        <taxon>Pseudomonadati</taxon>
        <taxon>Pseudomonadota</taxon>
        <taxon>Betaproteobacteria</taxon>
        <taxon>Burkholderiales</taxon>
        <taxon>Comamonadaceae</taxon>
        <taxon>Ramlibacter</taxon>
    </lineage>
</organism>
<keyword evidence="2" id="KW-0812">Transmembrane</keyword>
<keyword evidence="4" id="KW-1185">Reference proteome</keyword>
<feature type="transmembrane region" description="Helical" evidence="2">
    <location>
        <begin position="59"/>
        <end position="77"/>
    </location>
</feature>
<evidence type="ECO:0000256" key="2">
    <source>
        <dbReference type="SAM" id="Phobius"/>
    </source>
</evidence>
<dbReference type="Proteomes" id="UP000500826">
    <property type="component" value="Chromosome"/>
</dbReference>
<proteinExistence type="predicted"/>
<dbReference type="EMBL" id="CP053418">
    <property type="protein sequence ID" value="QJW84083.1"/>
    <property type="molecule type" value="Genomic_DNA"/>
</dbReference>
<evidence type="ECO:0000313" key="3">
    <source>
        <dbReference type="EMBL" id="QJW84083.1"/>
    </source>
</evidence>
<sequence length="125" mass="13971">MVDGARQIYEQDIQRRTYGDPARFADETGRSLSASPLAVLKIYTLEWPDKRQMILPGKLFPALLVFAVAGLAVRLWRRDGRARGTSRCSSRSSRSLCRGSSRPRDTPSPRPTSTSCCGIWDSCLH</sequence>
<evidence type="ECO:0000313" key="4">
    <source>
        <dbReference type="Proteomes" id="UP000500826"/>
    </source>
</evidence>
<keyword evidence="2" id="KW-1133">Transmembrane helix</keyword>
<accession>A0ABX6P3Y9</accession>
<name>A0ABX6P3Y9_9BURK</name>
<reference evidence="3 4" key="1">
    <citation type="submission" date="2020-05" db="EMBL/GenBank/DDBJ databases">
        <title>Ramlibacter rhizophilus sp. nov., isolated from rhizosphere soil of national flower Mugunghwa from South Korea.</title>
        <authorList>
            <person name="Zheng-Fei Y."/>
            <person name="Huan T."/>
        </authorList>
    </citation>
    <scope>NUCLEOTIDE SEQUENCE [LARGE SCALE GENOMIC DNA]</scope>
    <source>
        <strain evidence="3 4">H242</strain>
    </source>
</reference>
<feature type="region of interest" description="Disordered" evidence="1">
    <location>
        <begin position="80"/>
        <end position="114"/>
    </location>
</feature>
<keyword evidence="2" id="KW-0472">Membrane</keyword>
<feature type="compositionally biased region" description="Low complexity" evidence="1">
    <location>
        <begin position="83"/>
        <end position="100"/>
    </location>
</feature>